<feature type="signal peptide" evidence="3">
    <location>
        <begin position="1"/>
        <end position="31"/>
    </location>
</feature>
<sequence length="441" mass="46629">MRRRRQGRTGWTALMLGAALALPSTAAPAVAAETPEDTEESPTADGADPDGFSFSGDDVSGGSTPGDAAELAVDGRYLDALIEGTLHYRIPREHADSSLHVGLLTRYSPDADEDADLIRAGLSTWDGASCGSTSFSPSATTTAGSISSAHLVTEPGESSESCKEAEELVLTVELQPGAQNSQSQSAGRPLEIVVFDEPLPENLDDLPAAEPEAPEWTDIGRDTADAETISGGASFADATALNPAQTYRVTLSPGQTRVFRVPLDWGQRLQAEAYVSEPTEEDYDAWQALERIHLAVLDPLYGRLDSRAGYLSTSFPTDTQVSTAEVQWNQREETTPSGSSVAGEHYLVLSLPTAADHEDLEVETLLTLDTFGEAGEGAPQYPDDEEPAVPEQPGAEAGPGSNRVGEFTQHPAVIALIGTLGAVLVVTGGVLFFLARRRPNP</sequence>
<evidence type="ECO:0000313" key="4">
    <source>
        <dbReference type="EMBL" id="MDR8020167.1"/>
    </source>
</evidence>
<dbReference type="EMBL" id="JAVKGR010000017">
    <property type="protein sequence ID" value="MDR8020167.1"/>
    <property type="molecule type" value="Genomic_DNA"/>
</dbReference>
<keyword evidence="3" id="KW-0732">Signal</keyword>
<feature type="compositionally biased region" description="Low complexity" evidence="1">
    <location>
        <begin position="45"/>
        <end position="62"/>
    </location>
</feature>
<evidence type="ECO:0000256" key="3">
    <source>
        <dbReference type="SAM" id="SignalP"/>
    </source>
</evidence>
<feature type="transmembrane region" description="Helical" evidence="2">
    <location>
        <begin position="412"/>
        <end position="435"/>
    </location>
</feature>
<comment type="caution">
    <text evidence="4">The sequence shown here is derived from an EMBL/GenBank/DDBJ whole genome shotgun (WGS) entry which is preliminary data.</text>
</comment>
<evidence type="ECO:0000256" key="2">
    <source>
        <dbReference type="SAM" id="Phobius"/>
    </source>
</evidence>
<proteinExistence type="predicted"/>
<feature type="chain" id="PRO_5046195930" evidence="3">
    <location>
        <begin position="32"/>
        <end position="441"/>
    </location>
</feature>
<accession>A0ABU2DUI5</accession>
<keyword evidence="2" id="KW-0472">Membrane</keyword>
<name>A0ABU2DUI5_9MICC</name>
<dbReference type="RefSeq" id="WP_310549147.1">
    <property type="nucleotide sequence ID" value="NZ_JAVKGR010000017.1"/>
</dbReference>
<evidence type="ECO:0000256" key="1">
    <source>
        <dbReference type="SAM" id="MobiDB-lite"/>
    </source>
</evidence>
<keyword evidence="5" id="KW-1185">Reference proteome</keyword>
<keyword evidence="2" id="KW-1133">Transmembrane helix</keyword>
<feature type="region of interest" description="Disordered" evidence="1">
    <location>
        <begin position="373"/>
        <end position="404"/>
    </location>
</feature>
<feature type="region of interest" description="Disordered" evidence="1">
    <location>
        <begin position="25"/>
        <end position="67"/>
    </location>
</feature>
<dbReference type="Proteomes" id="UP001251870">
    <property type="component" value="Unassembled WGS sequence"/>
</dbReference>
<protein>
    <submittedName>
        <fullName evidence="4">Uncharacterized protein</fullName>
    </submittedName>
</protein>
<reference evidence="4 5" key="1">
    <citation type="submission" date="2023-09" db="EMBL/GenBank/DDBJ databases">
        <title>Description of three actinobacteria isolated from air of manufacturing shop in a pharmaceutical factory.</title>
        <authorList>
            <person name="Zhang D.-F."/>
        </authorList>
    </citation>
    <scope>NUCLEOTIDE SEQUENCE [LARGE SCALE GENOMIC DNA]</scope>
    <source>
        <strain evidence="4 5">LY-0111</strain>
    </source>
</reference>
<gene>
    <name evidence="4" type="ORF">RIL96_11385</name>
</gene>
<organism evidence="4 5">
    <name type="scientific">Nesterenkonia aerolata</name>
    <dbReference type="NCBI Taxonomy" id="3074079"/>
    <lineage>
        <taxon>Bacteria</taxon>
        <taxon>Bacillati</taxon>
        <taxon>Actinomycetota</taxon>
        <taxon>Actinomycetes</taxon>
        <taxon>Micrococcales</taxon>
        <taxon>Micrococcaceae</taxon>
        <taxon>Nesterenkonia</taxon>
    </lineage>
</organism>
<keyword evidence="2" id="KW-0812">Transmembrane</keyword>
<evidence type="ECO:0000313" key="5">
    <source>
        <dbReference type="Proteomes" id="UP001251870"/>
    </source>
</evidence>